<accession>A0A0M3I3F8</accession>
<dbReference type="Proteomes" id="UP000036681">
    <property type="component" value="Unplaced"/>
</dbReference>
<organism evidence="2 3">
    <name type="scientific">Ascaris lumbricoides</name>
    <name type="common">Giant roundworm</name>
    <dbReference type="NCBI Taxonomy" id="6252"/>
    <lineage>
        <taxon>Eukaryota</taxon>
        <taxon>Metazoa</taxon>
        <taxon>Ecdysozoa</taxon>
        <taxon>Nematoda</taxon>
        <taxon>Chromadorea</taxon>
        <taxon>Rhabditida</taxon>
        <taxon>Spirurina</taxon>
        <taxon>Ascaridomorpha</taxon>
        <taxon>Ascaridoidea</taxon>
        <taxon>Ascarididae</taxon>
        <taxon>Ascaris</taxon>
    </lineage>
</organism>
<evidence type="ECO:0000256" key="1">
    <source>
        <dbReference type="SAM" id="SignalP"/>
    </source>
</evidence>
<proteinExistence type="predicted"/>
<feature type="chain" id="PRO_5005656906" evidence="1">
    <location>
        <begin position="23"/>
        <end position="60"/>
    </location>
</feature>
<dbReference type="WBParaSite" id="ALUE_0001117301-mRNA-1">
    <property type="protein sequence ID" value="ALUE_0001117301-mRNA-1"/>
    <property type="gene ID" value="ALUE_0001117301"/>
</dbReference>
<keyword evidence="1" id="KW-0732">Signal</keyword>
<dbReference type="AlphaFoldDB" id="A0A0M3I3F8"/>
<sequence>MSHTSFPGLFSFSFFFFFKTCSNYFKLCDITLGIKMKMRKHIARQMTQHTFCQMHFFYRC</sequence>
<reference evidence="3" key="1">
    <citation type="submission" date="2017-02" db="UniProtKB">
        <authorList>
            <consortium name="WormBaseParasite"/>
        </authorList>
    </citation>
    <scope>IDENTIFICATION</scope>
</reference>
<evidence type="ECO:0000313" key="3">
    <source>
        <dbReference type="WBParaSite" id="ALUE_0001117301-mRNA-1"/>
    </source>
</evidence>
<keyword evidence="2" id="KW-1185">Reference proteome</keyword>
<evidence type="ECO:0000313" key="2">
    <source>
        <dbReference type="Proteomes" id="UP000036681"/>
    </source>
</evidence>
<protein>
    <submittedName>
        <fullName evidence="3">Uncharacterized protein</fullName>
    </submittedName>
</protein>
<feature type="signal peptide" evidence="1">
    <location>
        <begin position="1"/>
        <end position="22"/>
    </location>
</feature>
<name>A0A0M3I3F8_ASCLU</name>